<feature type="domain" description="ABC3 transporter permease C-terminal" evidence="8">
    <location>
        <begin position="294"/>
        <end position="413"/>
    </location>
</feature>
<evidence type="ECO:0000256" key="3">
    <source>
        <dbReference type="ARBA" id="ARBA00022692"/>
    </source>
</evidence>
<proteinExistence type="inferred from homology"/>
<gene>
    <name evidence="10" type="ORF">SAMN03080602_00200</name>
</gene>
<dbReference type="PANTHER" id="PTHR30572">
    <property type="entry name" value="MEMBRANE COMPONENT OF TRANSPORTER-RELATED"/>
    <property type="match status" value="1"/>
</dbReference>
<evidence type="ECO:0000256" key="7">
    <source>
        <dbReference type="SAM" id="Phobius"/>
    </source>
</evidence>
<protein>
    <submittedName>
        <fullName evidence="10">Putative ABC transport system permease protein</fullName>
    </submittedName>
</protein>
<dbReference type="STRING" id="188872.SAMN03080602_00200"/>
<evidence type="ECO:0000256" key="2">
    <source>
        <dbReference type="ARBA" id="ARBA00022475"/>
    </source>
</evidence>
<reference evidence="11" key="1">
    <citation type="submission" date="2017-04" db="EMBL/GenBank/DDBJ databases">
        <authorList>
            <person name="Varghese N."/>
            <person name="Submissions S."/>
        </authorList>
    </citation>
    <scope>NUCLEOTIDE SEQUENCE [LARGE SCALE GENOMIC DNA]</scope>
    <source>
        <strain evidence="11">DSM 19835</strain>
    </source>
</reference>
<dbReference type="GO" id="GO:0005886">
    <property type="term" value="C:plasma membrane"/>
    <property type="evidence" value="ECO:0007669"/>
    <property type="project" value="UniProtKB-SubCell"/>
</dbReference>
<evidence type="ECO:0000259" key="8">
    <source>
        <dbReference type="Pfam" id="PF02687"/>
    </source>
</evidence>
<dbReference type="OrthoDB" id="9770036at2"/>
<dbReference type="InterPro" id="IPR003838">
    <property type="entry name" value="ABC3_permease_C"/>
</dbReference>
<evidence type="ECO:0000313" key="11">
    <source>
        <dbReference type="Proteomes" id="UP000193420"/>
    </source>
</evidence>
<comment type="subcellular location">
    <subcellularLocation>
        <location evidence="1">Cell membrane</location>
        <topology evidence="1">Multi-pass membrane protein</topology>
    </subcellularLocation>
</comment>
<name>A0A1X7HYH1_9FLAO</name>
<evidence type="ECO:0000256" key="5">
    <source>
        <dbReference type="ARBA" id="ARBA00023136"/>
    </source>
</evidence>
<dbReference type="Proteomes" id="UP000193420">
    <property type="component" value="Unassembled WGS sequence"/>
</dbReference>
<dbReference type="Pfam" id="PF02687">
    <property type="entry name" value="FtsX"/>
    <property type="match status" value="1"/>
</dbReference>
<dbReference type="AlphaFoldDB" id="A0A1X7HYH1"/>
<accession>A0A1X7HYH1</accession>
<feature type="transmembrane region" description="Helical" evidence="7">
    <location>
        <begin position="385"/>
        <end position="403"/>
    </location>
</feature>
<keyword evidence="4 7" id="KW-1133">Transmembrane helix</keyword>
<dbReference type="InterPro" id="IPR050250">
    <property type="entry name" value="Macrolide_Exporter_MacB"/>
</dbReference>
<evidence type="ECO:0000313" key="10">
    <source>
        <dbReference type="EMBL" id="SMG06937.1"/>
    </source>
</evidence>
<keyword evidence="11" id="KW-1185">Reference proteome</keyword>
<keyword evidence="2" id="KW-1003">Cell membrane</keyword>
<sequence length="420" mass="46031">MRFLFDSNTWQEIFGSIGKNRTRTIITVIGVLWGILIYIVLSGAAKGLDNGFEKQFQNVAMNSMFTWAQSTSMPYKGFKTGRQLQLKLNDGVLLKNRIPEIQYIAPRNVKGIFGGSPAQTIRNGKSGNYAVYGDYPISTKIATKKIYDGGRFINDEDIEGARKVCVIGERTQKELFESEENPIGGYIRIDNVFFQVVGVHKYTPGGGFESDSDIYIPFTTFKKLYNTGENVGWFAIAAYDDADVVQVEENVKAVLKSIHNVNPKDERAIGSFNLGEIFNRIVGFAKGLTFMSLVVGIATILAGVIGIGNILLISVKERTKELGVRRALGATPKEVRSLIILESVFLTMLAGIMGIILGAGVLSLINKLTKGMDFPYSNPTVPIPYVLGALAIMVILGTLIGLIPAQRAVSIKPIDALREE</sequence>
<dbReference type="RefSeq" id="WP_085495329.1">
    <property type="nucleotide sequence ID" value="NZ_FXAO01000001.1"/>
</dbReference>
<dbReference type="GO" id="GO:0022857">
    <property type="term" value="F:transmembrane transporter activity"/>
    <property type="evidence" value="ECO:0007669"/>
    <property type="project" value="TreeGrafter"/>
</dbReference>
<evidence type="ECO:0000256" key="4">
    <source>
        <dbReference type="ARBA" id="ARBA00022989"/>
    </source>
</evidence>
<keyword evidence="3 7" id="KW-0812">Transmembrane</keyword>
<dbReference type="PANTHER" id="PTHR30572:SF4">
    <property type="entry name" value="ABC TRANSPORTER PERMEASE YTRF"/>
    <property type="match status" value="1"/>
</dbReference>
<dbReference type="Pfam" id="PF12704">
    <property type="entry name" value="MacB_PCD"/>
    <property type="match status" value="1"/>
</dbReference>
<feature type="transmembrane region" description="Helical" evidence="7">
    <location>
        <begin position="290"/>
        <end position="315"/>
    </location>
</feature>
<feature type="transmembrane region" description="Helical" evidence="7">
    <location>
        <begin position="335"/>
        <end position="365"/>
    </location>
</feature>
<evidence type="ECO:0000256" key="1">
    <source>
        <dbReference type="ARBA" id="ARBA00004651"/>
    </source>
</evidence>
<keyword evidence="5 7" id="KW-0472">Membrane</keyword>
<evidence type="ECO:0000259" key="9">
    <source>
        <dbReference type="Pfam" id="PF12704"/>
    </source>
</evidence>
<dbReference type="InterPro" id="IPR025857">
    <property type="entry name" value="MacB_PCD"/>
</dbReference>
<organism evidence="10 11">
    <name type="scientific">Arenibacter troitsensis</name>
    <dbReference type="NCBI Taxonomy" id="188872"/>
    <lineage>
        <taxon>Bacteria</taxon>
        <taxon>Pseudomonadati</taxon>
        <taxon>Bacteroidota</taxon>
        <taxon>Flavobacteriia</taxon>
        <taxon>Flavobacteriales</taxon>
        <taxon>Flavobacteriaceae</taxon>
        <taxon>Arenibacter</taxon>
    </lineage>
</organism>
<feature type="domain" description="MacB-like periplasmic core" evidence="9">
    <location>
        <begin position="24"/>
        <end position="253"/>
    </location>
</feature>
<feature type="transmembrane region" description="Helical" evidence="7">
    <location>
        <begin position="25"/>
        <end position="45"/>
    </location>
</feature>
<comment type="similarity">
    <text evidence="6">Belongs to the ABC-4 integral membrane protein family.</text>
</comment>
<dbReference type="EMBL" id="FXAO01000001">
    <property type="protein sequence ID" value="SMG06937.1"/>
    <property type="molecule type" value="Genomic_DNA"/>
</dbReference>
<evidence type="ECO:0000256" key="6">
    <source>
        <dbReference type="ARBA" id="ARBA00038076"/>
    </source>
</evidence>